<protein>
    <submittedName>
        <fullName evidence="1">Uncharacterized protein</fullName>
    </submittedName>
</protein>
<name>A0A6C0BKW0_9ZZZZ</name>
<proteinExistence type="predicted"/>
<reference evidence="1" key="1">
    <citation type="journal article" date="2020" name="Nature">
        <title>Giant virus diversity and host interactions through global metagenomics.</title>
        <authorList>
            <person name="Schulz F."/>
            <person name="Roux S."/>
            <person name="Paez-Espino D."/>
            <person name="Jungbluth S."/>
            <person name="Walsh D.A."/>
            <person name="Denef V.J."/>
            <person name="McMahon K.D."/>
            <person name="Konstantinidis K.T."/>
            <person name="Eloe-Fadrosh E.A."/>
            <person name="Kyrpides N.C."/>
            <person name="Woyke T."/>
        </authorList>
    </citation>
    <scope>NUCLEOTIDE SEQUENCE</scope>
    <source>
        <strain evidence="1">GVMAG-M-3300017651-5</strain>
    </source>
</reference>
<organism evidence="1">
    <name type="scientific">viral metagenome</name>
    <dbReference type="NCBI Taxonomy" id="1070528"/>
    <lineage>
        <taxon>unclassified sequences</taxon>
        <taxon>metagenomes</taxon>
        <taxon>organismal metagenomes</taxon>
    </lineage>
</organism>
<accession>A0A6C0BKW0</accession>
<dbReference type="AlphaFoldDB" id="A0A6C0BKW0"/>
<evidence type="ECO:0000313" key="1">
    <source>
        <dbReference type="EMBL" id="QHS92826.1"/>
    </source>
</evidence>
<dbReference type="EMBL" id="MN739192">
    <property type="protein sequence ID" value="QHS92826.1"/>
    <property type="molecule type" value="Genomic_DNA"/>
</dbReference>
<sequence length="181" mass="21265">MDRRRRLKNVLSKTESGRNARAGLVKVTFKHGGETKYGIWYHCSLPRDPRIHVVLIDRNNRFPHITTLTDLKRSSDIESIEVYALKDPSTENRFRTVSVDELTTQFGRSDRETLVSILCESFNDEKARELRELITSSNVDPGIPTSFYIENELEKLKYMMDRKPFRQQIQEIINDRFIRTT</sequence>